<name>A0AAE0BNA4_9CHLO</name>
<comment type="caution">
    <text evidence="1">The sequence shown here is derived from an EMBL/GenBank/DDBJ whole genome shotgun (WGS) entry which is preliminary data.</text>
</comment>
<gene>
    <name evidence="1" type="ORF">CYMTET_50976</name>
</gene>
<organism evidence="1 2">
    <name type="scientific">Cymbomonas tetramitiformis</name>
    <dbReference type="NCBI Taxonomy" id="36881"/>
    <lineage>
        <taxon>Eukaryota</taxon>
        <taxon>Viridiplantae</taxon>
        <taxon>Chlorophyta</taxon>
        <taxon>Pyramimonadophyceae</taxon>
        <taxon>Pyramimonadales</taxon>
        <taxon>Pyramimonadaceae</taxon>
        <taxon>Cymbomonas</taxon>
    </lineage>
</organism>
<keyword evidence="2" id="KW-1185">Reference proteome</keyword>
<evidence type="ECO:0000313" key="1">
    <source>
        <dbReference type="EMBL" id="KAK3239070.1"/>
    </source>
</evidence>
<accession>A0AAE0BNA4</accession>
<dbReference type="Proteomes" id="UP001190700">
    <property type="component" value="Unassembled WGS sequence"/>
</dbReference>
<proteinExistence type="predicted"/>
<reference evidence="1 2" key="1">
    <citation type="journal article" date="2015" name="Genome Biol. Evol.">
        <title>Comparative Genomics of a Bacterivorous Green Alga Reveals Evolutionary Causalities and Consequences of Phago-Mixotrophic Mode of Nutrition.</title>
        <authorList>
            <person name="Burns J.A."/>
            <person name="Paasch A."/>
            <person name="Narechania A."/>
            <person name="Kim E."/>
        </authorList>
    </citation>
    <scope>NUCLEOTIDE SEQUENCE [LARGE SCALE GENOMIC DNA]</scope>
    <source>
        <strain evidence="1 2">PLY_AMNH</strain>
    </source>
</reference>
<dbReference type="AlphaFoldDB" id="A0AAE0BNA4"/>
<protein>
    <submittedName>
        <fullName evidence="1">Uncharacterized protein</fullName>
    </submittedName>
</protein>
<sequence length="176" mass="18467">MSFLLASMLAKKKASLSRGAAPPVKLIQLLRNHVGGDIHTSTKLQLCTSLRTSAPPDADAAAEKNLSSTRACSSGESLTDSILRLLNRDLRERHQVQCPTAELFGNQRPRLVLHDPRRVGRVGGVGSRTDAAIAVCAIAGAALPYLKSAIGFQATPALRVSGNDVNADDGSLTASS</sequence>
<evidence type="ECO:0000313" key="2">
    <source>
        <dbReference type="Proteomes" id="UP001190700"/>
    </source>
</evidence>
<dbReference type="EMBL" id="LGRX02034034">
    <property type="protein sequence ID" value="KAK3239070.1"/>
    <property type="molecule type" value="Genomic_DNA"/>
</dbReference>